<dbReference type="InterPro" id="IPR001624">
    <property type="entry name" value="FliE"/>
</dbReference>
<dbReference type="EMBL" id="CP129113">
    <property type="protein sequence ID" value="WLV26010.1"/>
    <property type="molecule type" value="Genomic_DNA"/>
</dbReference>
<evidence type="ECO:0000313" key="7">
    <source>
        <dbReference type="Proteomes" id="UP001180087"/>
    </source>
</evidence>
<keyword evidence="3 4" id="KW-0975">Bacterial flagellum</keyword>
<name>A0ABY9KYX2_9BACI</name>
<dbReference type="PANTHER" id="PTHR34653">
    <property type="match status" value="1"/>
</dbReference>
<organism evidence="6 7">
    <name type="scientific">Aciduricibacillus chroicocephali</name>
    <dbReference type="NCBI Taxonomy" id="3054939"/>
    <lineage>
        <taxon>Bacteria</taxon>
        <taxon>Bacillati</taxon>
        <taxon>Bacillota</taxon>
        <taxon>Bacilli</taxon>
        <taxon>Bacillales</taxon>
        <taxon>Bacillaceae</taxon>
        <taxon>Aciduricibacillus</taxon>
    </lineage>
</organism>
<evidence type="ECO:0000256" key="2">
    <source>
        <dbReference type="ARBA" id="ARBA00009272"/>
    </source>
</evidence>
<dbReference type="Pfam" id="PF02049">
    <property type="entry name" value="FliE"/>
    <property type="match status" value="1"/>
</dbReference>
<keyword evidence="6" id="KW-0966">Cell projection</keyword>
<comment type="subcellular location">
    <subcellularLocation>
        <location evidence="1 4">Bacterial flagellum basal body</location>
    </subcellularLocation>
</comment>
<dbReference type="HAMAP" id="MF_00724">
    <property type="entry name" value="FliE"/>
    <property type="match status" value="1"/>
</dbReference>
<dbReference type="Proteomes" id="UP001180087">
    <property type="component" value="Chromosome"/>
</dbReference>
<evidence type="ECO:0000256" key="4">
    <source>
        <dbReference type="HAMAP-Rule" id="MF_00724"/>
    </source>
</evidence>
<reference evidence="6" key="1">
    <citation type="submission" date="2023-06" db="EMBL/GenBank/DDBJ databases">
        <title>A Treasure from Seagulls: Isolation and Description of Aciduricobacillus qingdaonensis gen. nov., sp. nov., a Rare Obligately Uric Acid-utilizing Member in the Family Bacillaceae.</title>
        <authorList>
            <person name="Liu W."/>
            <person name="Wang B."/>
        </authorList>
    </citation>
    <scope>NUCLEOTIDE SEQUENCE</scope>
    <source>
        <strain evidence="6">44XB</strain>
    </source>
</reference>
<gene>
    <name evidence="4 6" type="primary">fliE</name>
    <name evidence="6" type="ORF">QR721_06010</name>
</gene>
<dbReference type="NCBIfam" id="TIGR00205">
    <property type="entry name" value="fliE"/>
    <property type="match status" value="1"/>
</dbReference>
<keyword evidence="7" id="KW-1185">Reference proteome</keyword>
<proteinExistence type="inferred from homology"/>
<evidence type="ECO:0000256" key="3">
    <source>
        <dbReference type="ARBA" id="ARBA00023143"/>
    </source>
</evidence>
<evidence type="ECO:0000256" key="1">
    <source>
        <dbReference type="ARBA" id="ARBA00004117"/>
    </source>
</evidence>
<evidence type="ECO:0000313" key="6">
    <source>
        <dbReference type="EMBL" id="WLV26010.1"/>
    </source>
</evidence>
<dbReference type="PANTHER" id="PTHR34653:SF1">
    <property type="entry name" value="FLAGELLAR HOOK-BASAL BODY COMPLEX PROTEIN FLIE"/>
    <property type="match status" value="1"/>
</dbReference>
<accession>A0ABY9KYX2</accession>
<keyword evidence="6" id="KW-0282">Flagellum</keyword>
<sequence>MNGSSKVKSGGSDFGQMLKSAIEKVNDAQTESDMKTEAFASGKIENLHDVMIASQKASIMMETAVQMQKKAIDAYNEIMRMQV</sequence>
<comment type="similarity">
    <text evidence="2 4">Belongs to the FliE family.</text>
</comment>
<evidence type="ECO:0000256" key="5">
    <source>
        <dbReference type="NCBIfam" id="TIGR00205"/>
    </source>
</evidence>
<keyword evidence="6" id="KW-0969">Cilium</keyword>
<dbReference type="PRINTS" id="PR01006">
    <property type="entry name" value="FLGHOOKFLIE"/>
</dbReference>
<protein>
    <recommendedName>
        <fullName evidence="4 5">Flagellar hook-basal body complex protein FliE</fullName>
    </recommendedName>
</protein>